<name>A0AAD8KFM9_TARER</name>
<keyword evidence="2" id="KW-1185">Reference proteome</keyword>
<gene>
    <name evidence="1" type="ORF">QVD17_24947</name>
</gene>
<accession>A0AAD8KFM9</accession>
<proteinExistence type="predicted"/>
<dbReference type="AlphaFoldDB" id="A0AAD8KFM9"/>
<dbReference type="Proteomes" id="UP001229421">
    <property type="component" value="Unassembled WGS sequence"/>
</dbReference>
<organism evidence="1 2">
    <name type="scientific">Tagetes erecta</name>
    <name type="common">African marigold</name>
    <dbReference type="NCBI Taxonomy" id="13708"/>
    <lineage>
        <taxon>Eukaryota</taxon>
        <taxon>Viridiplantae</taxon>
        <taxon>Streptophyta</taxon>
        <taxon>Embryophyta</taxon>
        <taxon>Tracheophyta</taxon>
        <taxon>Spermatophyta</taxon>
        <taxon>Magnoliopsida</taxon>
        <taxon>eudicotyledons</taxon>
        <taxon>Gunneridae</taxon>
        <taxon>Pentapetalae</taxon>
        <taxon>asterids</taxon>
        <taxon>campanulids</taxon>
        <taxon>Asterales</taxon>
        <taxon>Asteraceae</taxon>
        <taxon>Asteroideae</taxon>
        <taxon>Heliantheae alliance</taxon>
        <taxon>Tageteae</taxon>
        <taxon>Tagetes</taxon>
    </lineage>
</organism>
<protein>
    <submittedName>
        <fullName evidence="1">Uncharacterized protein</fullName>
    </submittedName>
</protein>
<comment type="caution">
    <text evidence="1">The sequence shown here is derived from an EMBL/GenBank/DDBJ whole genome shotgun (WGS) entry which is preliminary data.</text>
</comment>
<sequence length="86" mass="9154">MEYTRNNRTLVEVNTPCIIKIDGCIGVVCHDRVVESNAMHIWKLQDYENRVWVVVVVDNSGGGQQVVVAGDGGGRAVVVDDGGGGG</sequence>
<dbReference type="EMBL" id="JAUHHV010000006">
    <property type="protein sequence ID" value="KAK1422075.1"/>
    <property type="molecule type" value="Genomic_DNA"/>
</dbReference>
<evidence type="ECO:0000313" key="2">
    <source>
        <dbReference type="Proteomes" id="UP001229421"/>
    </source>
</evidence>
<reference evidence="1" key="1">
    <citation type="journal article" date="2023" name="bioRxiv">
        <title>Improved chromosome-level genome assembly for marigold (Tagetes erecta).</title>
        <authorList>
            <person name="Jiang F."/>
            <person name="Yuan L."/>
            <person name="Wang S."/>
            <person name="Wang H."/>
            <person name="Xu D."/>
            <person name="Wang A."/>
            <person name="Fan W."/>
        </authorList>
    </citation>
    <scope>NUCLEOTIDE SEQUENCE</scope>
    <source>
        <strain evidence="1">WSJ</strain>
        <tissue evidence="1">Leaf</tissue>
    </source>
</reference>
<evidence type="ECO:0000313" key="1">
    <source>
        <dbReference type="EMBL" id="KAK1422075.1"/>
    </source>
</evidence>